<evidence type="ECO:0000256" key="3">
    <source>
        <dbReference type="ARBA" id="ARBA00004744"/>
    </source>
</evidence>
<evidence type="ECO:0000256" key="8">
    <source>
        <dbReference type="ARBA" id="ARBA00023136"/>
    </source>
</evidence>
<feature type="transmembrane region" description="Helical" evidence="10">
    <location>
        <begin position="6"/>
        <end position="32"/>
    </location>
</feature>
<dbReference type="InterPro" id="IPR011990">
    <property type="entry name" value="TPR-like_helical_dom_sf"/>
</dbReference>
<dbReference type="GO" id="GO:0005886">
    <property type="term" value="C:plasma membrane"/>
    <property type="evidence" value="ECO:0007669"/>
    <property type="project" value="UniProtKB-SubCell"/>
</dbReference>
<dbReference type="SUPFAM" id="SSF48452">
    <property type="entry name" value="TPR-like"/>
    <property type="match status" value="2"/>
</dbReference>
<evidence type="ECO:0000256" key="7">
    <source>
        <dbReference type="ARBA" id="ARBA00022989"/>
    </source>
</evidence>
<evidence type="ECO:0000256" key="9">
    <source>
        <dbReference type="ARBA" id="ARBA00023244"/>
    </source>
</evidence>
<dbReference type="Pfam" id="PF07219">
    <property type="entry name" value="HemY_N"/>
    <property type="match status" value="1"/>
</dbReference>
<dbReference type="NCBIfam" id="TIGR00540">
    <property type="entry name" value="TPR_hemY_coli"/>
    <property type="match status" value="1"/>
</dbReference>
<evidence type="ECO:0000256" key="10">
    <source>
        <dbReference type="SAM" id="Phobius"/>
    </source>
</evidence>
<dbReference type="UniPathway" id="UPA00252"/>
<keyword evidence="5" id="KW-0997">Cell inner membrane</keyword>
<comment type="function">
    <text evidence="1">Involved in a late step of protoheme IX synthesis.</text>
</comment>
<keyword evidence="4" id="KW-1003">Cell membrane</keyword>
<organism evidence="12 13">
    <name type="scientific">Usitatibacter rugosus</name>
    <dbReference type="NCBI Taxonomy" id="2732067"/>
    <lineage>
        <taxon>Bacteria</taxon>
        <taxon>Pseudomonadati</taxon>
        <taxon>Pseudomonadota</taxon>
        <taxon>Betaproteobacteria</taxon>
        <taxon>Nitrosomonadales</taxon>
        <taxon>Usitatibacteraceae</taxon>
        <taxon>Usitatibacter</taxon>
    </lineage>
</organism>
<evidence type="ECO:0000256" key="1">
    <source>
        <dbReference type="ARBA" id="ARBA00002962"/>
    </source>
</evidence>
<dbReference type="InterPro" id="IPR010817">
    <property type="entry name" value="HemY_N"/>
</dbReference>
<accession>A0A6M4H0V9</accession>
<feature type="domain" description="HemY N-terminal" evidence="11">
    <location>
        <begin position="26"/>
        <end position="132"/>
    </location>
</feature>
<gene>
    <name evidence="12" type="primary">hemY</name>
    <name evidence="12" type="ORF">DSM104443_04214</name>
</gene>
<name>A0A6M4H0V9_9PROT</name>
<dbReference type="GO" id="GO:0006779">
    <property type="term" value="P:porphyrin-containing compound biosynthetic process"/>
    <property type="evidence" value="ECO:0007669"/>
    <property type="project" value="UniProtKB-KW"/>
</dbReference>
<feature type="transmembrane region" description="Helical" evidence="10">
    <location>
        <begin position="39"/>
        <end position="58"/>
    </location>
</feature>
<evidence type="ECO:0000256" key="4">
    <source>
        <dbReference type="ARBA" id="ARBA00022475"/>
    </source>
</evidence>
<dbReference type="Gene3D" id="1.25.40.10">
    <property type="entry name" value="Tetratricopeptide repeat domain"/>
    <property type="match status" value="2"/>
</dbReference>
<dbReference type="AlphaFoldDB" id="A0A6M4H0V9"/>
<keyword evidence="8 10" id="KW-0472">Membrane</keyword>
<dbReference type="RefSeq" id="WP_171095919.1">
    <property type="nucleotide sequence ID" value="NZ_CP053069.1"/>
</dbReference>
<dbReference type="EMBL" id="CP053069">
    <property type="protein sequence ID" value="QJR13120.1"/>
    <property type="molecule type" value="Genomic_DNA"/>
</dbReference>
<dbReference type="KEGG" id="uru:DSM104443_04214"/>
<dbReference type="GO" id="GO:0042168">
    <property type="term" value="P:heme metabolic process"/>
    <property type="evidence" value="ECO:0007669"/>
    <property type="project" value="InterPro"/>
</dbReference>
<dbReference type="InterPro" id="IPR005254">
    <property type="entry name" value="Heme_biosyn_assoc_TPR_pro"/>
</dbReference>
<evidence type="ECO:0000313" key="12">
    <source>
        <dbReference type="EMBL" id="QJR13120.1"/>
    </source>
</evidence>
<comment type="subcellular location">
    <subcellularLocation>
        <location evidence="2">Cell inner membrane</location>
        <topology evidence="2">Multi-pass membrane protein</topology>
    </subcellularLocation>
</comment>
<evidence type="ECO:0000256" key="2">
    <source>
        <dbReference type="ARBA" id="ARBA00004429"/>
    </source>
</evidence>
<reference evidence="12 13" key="1">
    <citation type="submission" date="2020-04" db="EMBL/GenBank/DDBJ databases">
        <title>Usitatibacter rugosus gen. nov., sp. nov. and Usitatibacter palustris sp. nov., novel members of Usitatibacteraceae fam. nov. within the order Nitrosomonadales isolated from soil.</title>
        <authorList>
            <person name="Huber K.J."/>
            <person name="Neumann-Schaal M."/>
            <person name="Geppert A."/>
            <person name="Luckner M."/>
            <person name="Wanner G."/>
            <person name="Overmann J."/>
        </authorList>
    </citation>
    <scope>NUCLEOTIDE SEQUENCE [LARGE SCALE GENOMIC DNA]</scope>
    <source>
        <strain evidence="12 13">0125_3</strain>
    </source>
</reference>
<keyword evidence="9" id="KW-0627">Porphyrin biosynthesis</keyword>
<dbReference type="Proteomes" id="UP000501534">
    <property type="component" value="Chromosome"/>
</dbReference>
<sequence>MRFALWSVLLVAVAVGLGMLLVSSTGYVVIVAAPYRIELSLNLLVLLVLGGYLAFYFATRMVSTLLQIPARVAAYREERARARNRQSLNEALLAFFQGRYASAEKSAANALGADETKGVAAIIAARSAHELGRFTEREQFLDHAKGSNAPEVDQARLTTLADLLVSQGRFEEALAVLKDLSARDARNLRLLRLRLQAEQATRRWDEMLETVGALLKLGGTTPAEAAGARRTAHLGNLNRKAQDAAALSAYWKQIPSDVRLDPTLAATAARFHLALGGNEAAQEIIERALENDWNAGLVALYGEAAGADALPQIERAEKWLRTHARDPALLLALGKLCMRQALWGKAQSYIEASLALEPTHDGHMTLAALMERLGKPQEAVRHFRRSAELAG</sequence>
<keyword evidence="13" id="KW-1185">Reference proteome</keyword>
<evidence type="ECO:0000256" key="5">
    <source>
        <dbReference type="ARBA" id="ARBA00022519"/>
    </source>
</evidence>
<evidence type="ECO:0000256" key="6">
    <source>
        <dbReference type="ARBA" id="ARBA00022692"/>
    </source>
</evidence>
<protein>
    <submittedName>
        <fullName evidence="12">Protein HemY</fullName>
    </submittedName>
</protein>
<evidence type="ECO:0000259" key="11">
    <source>
        <dbReference type="Pfam" id="PF07219"/>
    </source>
</evidence>
<proteinExistence type="predicted"/>
<evidence type="ECO:0000313" key="13">
    <source>
        <dbReference type="Proteomes" id="UP000501534"/>
    </source>
</evidence>
<keyword evidence="7 10" id="KW-1133">Transmembrane helix</keyword>
<keyword evidence="6 10" id="KW-0812">Transmembrane</keyword>
<comment type="pathway">
    <text evidence="3">Porphyrin-containing compound metabolism; protoheme biosynthesis.</text>
</comment>